<dbReference type="RefSeq" id="WP_382341956.1">
    <property type="nucleotide sequence ID" value="NZ_JBHSAB010000006.1"/>
</dbReference>
<dbReference type="EMBL" id="JBHSAB010000006">
    <property type="protein sequence ID" value="MFC3908559.1"/>
    <property type="molecule type" value="Genomic_DNA"/>
</dbReference>
<protein>
    <recommendedName>
        <fullName evidence="3">VipA</fullName>
    </recommendedName>
</protein>
<keyword evidence="2" id="KW-1185">Reference proteome</keyword>
<evidence type="ECO:0000313" key="1">
    <source>
        <dbReference type="EMBL" id="MFC3908559.1"/>
    </source>
</evidence>
<name>A0ABV8CF14_9GAMM</name>
<dbReference type="Proteomes" id="UP001595758">
    <property type="component" value="Unassembled WGS sequence"/>
</dbReference>
<reference evidence="2" key="1">
    <citation type="journal article" date="2019" name="Int. J. Syst. Evol. Microbiol.">
        <title>The Global Catalogue of Microorganisms (GCM) 10K type strain sequencing project: providing services to taxonomists for standard genome sequencing and annotation.</title>
        <authorList>
            <consortium name="The Broad Institute Genomics Platform"/>
            <consortium name="The Broad Institute Genome Sequencing Center for Infectious Disease"/>
            <person name="Wu L."/>
            <person name="Ma J."/>
        </authorList>
    </citation>
    <scope>NUCLEOTIDE SEQUENCE [LARGE SCALE GENOMIC DNA]</scope>
    <source>
        <strain evidence="2">CCUG 59858</strain>
    </source>
</reference>
<evidence type="ECO:0008006" key="3">
    <source>
        <dbReference type="Google" id="ProtNLM"/>
    </source>
</evidence>
<comment type="caution">
    <text evidence="1">The sequence shown here is derived from an EMBL/GenBank/DDBJ whole genome shotgun (WGS) entry which is preliminary data.</text>
</comment>
<organism evidence="1 2">
    <name type="scientific">Legionella dresdenensis</name>
    <dbReference type="NCBI Taxonomy" id="450200"/>
    <lineage>
        <taxon>Bacteria</taxon>
        <taxon>Pseudomonadati</taxon>
        <taxon>Pseudomonadota</taxon>
        <taxon>Gammaproteobacteria</taxon>
        <taxon>Legionellales</taxon>
        <taxon>Legionellaceae</taxon>
        <taxon>Legionella</taxon>
    </lineage>
</organism>
<gene>
    <name evidence="1" type="ORF">ACFORL_05650</name>
</gene>
<proteinExistence type="predicted"/>
<accession>A0ABV8CF14</accession>
<evidence type="ECO:0000313" key="2">
    <source>
        <dbReference type="Proteomes" id="UP001595758"/>
    </source>
</evidence>
<sequence length="225" mass="25614">MSVYSTFTIYENEMRRFIQALAEQSTLDIPKITDWIYNTGVTTYIAAQGPMYHAFVKQCQEKYNHRPLISPNHIQGQHYTGLVALMNDLINTFSATNPYLKNIITTNFAKILLLAITNHNPFIEIESQVASELNELLDNNPPISPLEKTMELFEAKRAQHPELEEDFKNKLTLMNEFLTGQKESLAKIARPHQATSNNPYAHFQMQKEDRPMPSASTLGNTGPAQ</sequence>